<evidence type="ECO:0000313" key="2">
    <source>
        <dbReference type="Proteomes" id="UP000004995"/>
    </source>
</evidence>
<dbReference type="HOGENOM" id="CLU_2727011_0_0_1"/>
<keyword evidence="2" id="KW-1185">Reference proteome</keyword>
<accession>K3ZBG4</accession>
<proteinExistence type="predicted"/>
<dbReference type="InParanoid" id="K3ZBG4"/>
<dbReference type="EnsemblPlants" id="KQL15403">
    <property type="protein sequence ID" value="KQL15403"/>
    <property type="gene ID" value="SETIT_023885mg"/>
</dbReference>
<protein>
    <submittedName>
        <fullName evidence="1">Uncharacterized protein</fullName>
    </submittedName>
</protein>
<dbReference type="Proteomes" id="UP000004995">
    <property type="component" value="Unassembled WGS sequence"/>
</dbReference>
<name>K3ZBG4_SETIT</name>
<dbReference type="EMBL" id="AGNK02001702">
    <property type="status" value="NOT_ANNOTATED_CDS"/>
    <property type="molecule type" value="Genomic_DNA"/>
</dbReference>
<organism evidence="1 2">
    <name type="scientific">Setaria italica</name>
    <name type="common">Foxtail millet</name>
    <name type="synonym">Panicum italicum</name>
    <dbReference type="NCBI Taxonomy" id="4555"/>
    <lineage>
        <taxon>Eukaryota</taxon>
        <taxon>Viridiplantae</taxon>
        <taxon>Streptophyta</taxon>
        <taxon>Embryophyta</taxon>
        <taxon>Tracheophyta</taxon>
        <taxon>Spermatophyta</taxon>
        <taxon>Magnoliopsida</taxon>
        <taxon>Liliopsida</taxon>
        <taxon>Poales</taxon>
        <taxon>Poaceae</taxon>
        <taxon>PACMAD clade</taxon>
        <taxon>Panicoideae</taxon>
        <taxon>Panicodae</taxon>
        <taxon>Paniceae</taxon>
        <taxon>Cenchrinae</taxon>
        <taxon>Setaria</taxon>
    </lineage>
</organism>
<evidence type="ECO:0000313" key="1">
    <source>
        <dbReference type="EnsemblPlants" id="KQL15403"/>
    </source>
</evidence>
<sequence length="72" mass="8180">MKYQCFLHPNNARVKHDCSIFSTSLPVTIWSGAVCSRPIRIFLVTRTKEEPLKIFASKRGLVCAQRKISAQT</sequence>
<dbReference type="AlphaFoldDB" id="K3ZBG4"/>
<dbReference type="Gramene" id="KQL15403">
    <property type="protein sequence ID" value="KQL15403"/>
    <property type="gene ID" value="SETIT_023885mg"/>
</dbReference>
<reference evidence="1" key="2">
    <citation type="submission" date="2018-08" db="UniProtKB">
        <authorList>
            <consortium name="EnsemblPlants"/>
        </authorList>
    </citation>
    <scope>IDENTIFICATION</scope>
    <source>
        <strain evidence="1">Yugu1</strain>
    </source>
</reference>
<reference evidence="2" key="1">
    <citation type="journal article" date="2012" name="Nat. Biotechnol.">
        <title>Reference genome sequence of the model plant Setaria.</title>
        <authorList>
            <person name="Bennetzen J.L."/>
            <person name="Schmutz J."/>
            <person name="Wang H."/>
            <person name="Percifield R."/>
            <person name="Hawkins J."/>
            <person name="Pontaroli A.C."/>
            <person name="Estep M."/>
            <person name="Feng L."/>
            <person name="Vaughn J.N."/>
            <person name="Grimwood J."/>
            <person name="Jenkins J."/>
            <person name="Barry K."/>
            <person name="Lindquist E."/>
            <person name="Hellsten U."/>
            <person name="Deshpande S."/>
            <person name="Wang X."/>
            <person name="Wu X."/>
            <person name="Mitros T."/>
            <person name="Triplett J."/>
            <person name="Yang X."/>
            <person name="Ye C.Y."/>
            <person name="Mauro-Herrera M."/>
            <person name="Wang L."/>
            <person name="Li P."/>
            <person name="Sharma M."/>
            <person name="Sharma R."/>
            <person name="Ronald P.C."/>
            <person name="Panaud O."/>
            <person name="Kellogg E.A."/>
            <person name="Brutnell T.P."/>
            <person name="Doust A.N."/>
            <person name="Tuskan G.A."/>
            <person name="Rokhsar D."/>
            <person name="Devos K.M."/>
        </authorList>
    </citation>
    <scope>NUCLEOTIDE SEQUENCE [LARGE SCALE GENOMIC DNA]</scope>
    <source>
        <strain evidence="2">cv. Yugu1</strain>
    </source>
</reference>